<dbReference type="NCBIfam" id="TIGR00260">
    <property type="entry name" value="thrC"/>
    <property type="match status" value="1"/>
</dbReference>
<dbReference type="AlphaFoldDB" id="A0A4P2VVQ3"/>
<dbReference type="InterPro" id="IPR036052">
    <property type="entry name" value="TrpB-like_PALP_sf"/>
</dbReference>
<feature type="domain" description="Threonine synthase N-terminal" evidence="14">
    <location>
        <begin position="2"/>
        <end position="78"/>
    </location>
</feature>
<dbReference type="Pfam" id="PF14821">
    <property type="entry name" value="Thr_synth_N"/>
    <property type="match status" value="1"/>
</dbReference>
<dbReference type="SUPFAM" id="SSF53686">
    <property type="entry name" value="Tryptophan synthase beta subunit-like PLP-dependent enzymes"/>
    <property type="match status" value="1"/>
</dbReference>
<dbReference type="RefSeq" id="WP_130608011.1">
    <property type="nucleotide sequence ID" value="NZ_AP019368.1"/>
</dbReference>
<evidence type="ECO:0000256" key="10">
    <source>
        <dbReference type="ARBA" id="ARBA00049144"/>
    </source>
</evidence>
<evidence type="ECO:0000259" key="13">
    <source>
        <dbReference type="Pfam" id="PF00291"/>
    </source>
</evidence>
<dbReference type="GO" id="GO:0009088">
    <property type="term" value="P:threonine biosynthetic process"/>
    <property type="evidence" value="ECO:0007669"/>
    <property type="project" value="UniProtKB-UniRule"/>
</dbReference>
<dbReference type="InterPro" id="IPR051166">
    <property type="entry name" value="Threonine_Synthase"/>
</dbReference>
<evidence type="ECO:0000256" key="3">
    <source>
        <dbReference type="ARBA" id="ARBA00005517"/>
    </source>
</evidence>
<keyword evidence="16" id="KW-1185">Reference proteome</keyword>
<protein>
    <recommendedName>
        <fullName evidence="5 11">Threonine synthase</fullName>
        <ecNumber evidence="4 11">4.2.3.1</ecNumber>
    </recommendedName>
</protein>
<evidence type="ECO:0000313" key="15">
    <source>
        <dbReference type="EMBL" id="BBH53002.1"/>
    </source>
</evidence>
<dbReference type="Gene3D" id="3.40.50.1100">
    <property type="match status" value="2"/>
</dbReference>
<evidence type="ECO:0000256" key="7">
    <source>
        <dbReference type="ARBA" id="ARBA00022697"/>
    </source>
</evidence>
<evidence type="ECO:0000256" key="6">
    <source>
        <dbReference type="ARBA" id="ARBA00022605"/>
    </source>
</evidence>
<evidence type="ECO:0000256" key="4">
    <source>
        <dbReference type="ARBA" id="ARBA00013028"/>
    </source>
</evidence>
<dbReference type="PANTHER" id="PTHR42690">
    <property type="entry name" value="THREONINE SYNTHASE FAMILY MEMBER"/>
    <property type="match status" value="1"/>
</dbReference>
<sequence>MHYISTRNKNKLYSLTEALQKGLAEDGGLFIPEYFPKVNLTDYNMQMSYIDFAERLLQNFFKEDILDKNLREICENAFIFPVKIETIDSNTLMLDLCKGPTLSFKDFGARFLAECLNKISHKNKSTIMVATSGDTGSAVASAFYNKENTRVIVLYPKGKISEKQEKQITCWGQNILSLAVHGTFDDCQRLVKQAFNENWWQDVMNMSSANSINIGRLLPQMIYYAYTSFVFFNKNKTSPGYIIPTGNLGNATAAYWAKEMGFPIREISLATNENRVINDYLESGVFSPRKSVLTLANAMDVGNPSNFERLSQLFHDHSIFDKNVTSISVTNAEIRQTIAYFYNKYKKIICPHTATGFFVRKSKCTESWIVVSTADPCKFDDIIEPIIQENIAIPEQMQTLLMRETMYWDVKAELSDIEKIAKKYFKI</sequence>
<dbReference type="OrthoDB" id="9763107at2"/>
<feature type="modified residue" description="N6-(pyridoxal phosphate)lysine" evidence="12">
    <location>
        <position position="105"/>
    </location>
</feature>
<dbReference type="GO" id="GO:0030170">
    <property type="term" value="F:pyridoxal phosphate binding"/>
    <property type="evidence" value="ECO:0007669"/>
    <property type="project" value="InterPro"/>
</dbReference>
<keyword evidence="8 12" id="KW-0663">Pyridoxal phosphate</keyword>
<accession>A0A4P2VVQ3</accession>
<comment type="similarity">
    <text evidence="3">Belongs to the threonine synthase family.</text>
</comment>
<evidence type="ECO:0000256" key="11">
    <source>
        <dbReference type="NCBIfam" id="TIGR00260"/>
    </source>
</evidence>
<dbReference type="EC" id="4.2.3.1" evidence="4 11"/>
<dbReference type="InterPro" id="IPR029144">
    <property type="entry name" value="Thr_synth_N"/>
</dbReference>
<evidence type="ECO:0000256" key="8">
    <source>
        <dbReference type="ARBA" id="ARBA00022898"/>
    </source>
</evidence>
<feature type="domain" description="Tryptophan synthase beta chain-like PALP" evidence="13">
    <location>
        <begin position="95"/>
        <end position="359"/>
    </location>
</feature>
<evidence type="ECO:0000256" key="2">
    <source>
        <dbReference type="ARBA" id="ARBA00004979"/>
    </source>
</evidence>
<comment type="catalytic activity">
    <reaction evidence="10">
        <text>O-phospho-L-homoserine + H2O = L-threonine + phosphate</text>
        <dbReference type="Rhea" id="RHEA:10840"/>
        <dbReference type="ChEBI" id="CHEBI:15377"/>
        <dbReference type="ChEBI" id="CHEBI:43474"/>
        <dbReference type="ChEBI" id="CHEBI:57590"/>
        <dbReference type="ChEBI" id="CHEBI:57926"/>
        <dbReference type="EC" id="4.2.3.1"/>
    </reaction>
</comment>
<dbReference type="Gene3D" id="3.90.1380.10">
    <property type="entry name" value="Threonine synthase, N-terminal domain"/>
    <property type="match status" value="1"/>
</dbReference>
<proteinExistence type="inferred from homology"/>
<keyword evidence="9" id="KW-0456">Lyase</keyword>
<evidence type="ECO:0000313" key="16">
    <source>
        <dbReference type="Proteomes" id="UP000291236"/>
    </source>
</evidence>
<evidence type="ECO:0000256" key="9">
    <source>
        <dbReference type="ARBA" id="ARBA00023239"/>
    </source>
</evidence>
<keyword evidence="7" id="KW-0791">Threonine biosynthesis</keyword>
<dbReference type="EMBL" id="AP019368">
    <property type="protein sequence ID" value="BBH53002.1"/>
    <property type="molecule type" value="Genomic_DNA"/>
</dbReference>
<evidence type="ECO:0000259" key="14">
    <source>
        <dbReference type="Pfam" id="PF14821"/>
    </source>
</evidence>
<organism evidence="15 16">
    <name type="scientific">Fluviispira sanaruensis</name>
    <dbReference type="NCBI Taxonomy" id="2493639"/>
    <lineage>
        <taxon>Bacteria</taxon>
        <taxon>Pseudomonadati</taxon>
        <taxon>Bdellovibrionota</taxon>
        <taxon>Oligoflexia</taxon>
        <taxon>Silvanigrellales</taxon>
        <taxon>Silvanigrellaceae</taxon>
        <taxon>Fluviispira</taxon>
    </lineage>
</organism>
<dbReference type="PROSITE" id="PS00165">
    <property type="entry name" value="DEHYDRATASE_SER_THR"/>
    <property type="match status" value="1"/>
</dbReference>
<evidence type="ECO:0000256" key="5">
    <source>
        <dbReference type="ARBA" id="ARBA00018679"/>
    </source>
</evidence>
<dbReference type="Pfam" id="PF24857">
    <property type="entry name" value="THR4_C"/>
    <property type="match status" value="1"/>
</dbReference>
<dbReference type="InterPro" id="IPR000634">
    <property type="entry name" value="Ser/Thr_deHydtase_PyrdxlP-BS"/>
</dbReference>
<dbReference type="KEGG" id="sbf:JCM31447_14450"/>
<dbReference type="GO" id="GO:0004795">
    <property type="term" value="F:threonine synthase activity"/>
    <property type="evidence" value="ECO:0007669"/>
    <property type="project" value="UniProtKB-UniRule"/>
</dbReference>
<dbReference type="InterPro" id="IPR001926">
    <property type="entry name" value="TrpB-like_PALP"/>
</dbReference>
<evidence type="ECO:0000256" key="1">
    <source>
        <dbReference type="ARBA" id="ARBA00001933"/>
    </source>
</evidence>
<reference evidence="15 16" key="1">
    <citation type="submission" date="2018-12" db="EMBL/GenBank/DDBJ databases">
        <title>Rubrispira sanarue gen. nov., sp., nov., a member of the order Silvanigrellales, isolated from a brackish lake in Hamamatsu Japan.</title>
        <authorList>
            <person name="Maejima Y."/>
            <person name="Iino T."/>
            <person name="Muraguchi Y."/>
            <person name="Fukuda K."/>
            <person name="Nojiri H."/>
            <person name="Ohkuma M."/>
            <person name="Moriuchi R."/>
            <person name="Dohra H."/>
            <person name="Kimbara K."/>
            <person name="Shintani M."/>
        </authorList>
    </citation>
    <scope>NUCLEOTIDE SEQUENCE [LARGE SCALE GENOMIC DNA]</scope>
    <source>
        <strain evidence="15 16">RF1110005</strain>
    </source>
</reference>
<comment type="cofactor">
    <cofactor evidence="1 12">
        <name>pyridoxal 5'-phosphate</name>
        <dbReference type="ChEBI" id="CHEBI:597326"/>
    </cofactor>
</comment>
<name>A0A4P2VVQ3_FLUSA</name>
<keyword evidence="6" id="KW-0028">Amino-acid biosynthesis</keyword>
<dbReference type="InterPro" id="IPR037158">
    <property type="entry name" value="Thr_synth_N_sf"/>
</dbReference>
<evidence type="ECO:0000256" key="12">
    <source>
        <dbReference type="PIRSR" id="PIRSR604450-51"/>
    </source>
</evidence>
<comment type="pathway">
    <text evidence="2">Amino-acid biosynthesis; L-threonine biosynthesis; L-threonine from L-aspartate: step 5/5.</text>
</comment>
<gene>
    <name evidence="15" type="ORF">JCM31447_14450</name>
</gene>
<dbReference type="Pfam" id="PF00291">
    <property type="entry name" value="PALP"/>
    <property type="match status" value="1"/>
</dbReference>
<dbReference type="Proteomes" id="UP000291236">
    <property type="component" value="Chromosome"/>
</dbReference>
<dbReference type="PANTHER" id="PTHR42690:SF1">
    <property type="entry name" value="THREONINE SYNTHASE-LIKE 2"/>
    <property type="match status" value="1"/>
</dbReference>
<dbReference type="InterPro" id="IPR004450">
    <property type="entry name" value="Thr_synthase-like"/>
</dbReference>
<dbReference type="UniPathway" id="UPA00050">
    <property type="reaction ID" value="UER00065"/>
</dbReference>